<dbReference type="Proteomes" id="UP001205609">
    <property type="component" value="Unassembled WGS sequence"/>
</dbReference>
<dbReference type="SUPFAM" id="SSF55729">
    <property type="entry name" value="Acyl-CoA N-acyltransferases (Nat)"/>
    <property type="match status" value="1"/>
</dbReference>
<dbReference type="InterPro" id="IPR040549">
    <property type="entry name" value="DUF5613"/>
</dbReference>
<dbReference type="InterPro" id="IPR000182">
    <property type="entry name" value="GNAT_dom"/>
</dbReference>
<dbReference type="Gene3D" id="3.40.630.30">
    <property type="match status" value="1"/>
</dbReference>
<name>A0ABT2F0P1_9STAP</name>
<dbReference type="CDD" id="cd04301">
    <property type="entry name" value="NAT_SF"/>
    <property type="match status" value="1"/>
</dbReference>
<evidence type="ECO:0000313" key="3">
    <source>
        <dbReference type="Proteomes" id="UP001205609"/>
    </source>
</evidence>
<keyword evidence="3" id="KW-1185">Reference proteome</keyword>
<evidence type="ECO:0000259" key="1">
    <source>
        <dbReference type="PROSITE" id="PS51186"/>
    </source>
</evidence>
<dbReference type="RefSeq" id="WP_259199120.1">
    <property type="nucleotide sequence ID" value="NZ_JANUXY010000003.1"/>
</dbReference>
<proteinExistence type="predicted"/>
<feature type="domain" description="N-acetyltransferase" evidence="1">
    <location>
        <begin position="115"/>
        <end position="250"/>
    </location>
</feature>
<sequence length="250" mass="28989">MVQITMDDIYVDGAFFEEDARLKYYRTPERPLKYDGNKWCYKVMPDKLTFQSDMLKQRKIHASQGSSHLNFDFPQDEKPPVELLQYLRAEGFTLGCVELYMIEGAQLRALTDQAIDMKRVTSNNLEDYFAVFRPDSLEYGEAYITECEVYMQSVIRDEQHPLHYYVAYEEERPVGILNIISNKDYIELDGFAVLSDYRHQGIGTRMQAVVGALAQNRPVILVADAEDTAKDMYVKQGYTYVGFQYSALHE</sequence>
<dbReference type="EMBL" id="JANUXY010000003">
    <property type="protein sequence ID" value="MCS4486024.1"/>
    <property type="molecule type" value="Genomic_DNA"/>
</dbReference>
<keyword evidence="2" id="KW-0012">Acyltransferase</keyword>
<dbReference type="PROSITE" id="PS51186">
    <property type="entry name" value="GNAT"/>
    <property type="match status" value="1"/>
</dbReference>
<comment type="caution">
    <text evidence="2">The sequence shown here is derived from an EMBL/GenBank/DDBJ whole genome shotgun (WGS) entry which is preliminary data.</text>
</comment>
<dbReference type="Pfam" id="PF00583">
    <property type="entry name" value="Acetyltransf_1"/>
    <property type="match status" value="1"/>
</dbReference>
<gene>
    <name evidence="2" type="ORF">NXS11_03850</name>
</gene>
<protein>
    <submittedName>
        <fullName evidence="2">GNAT family N-acetyltransferase</fullName>
        <ecNumber evidence="2">2.3.1.-</ecNumber>
    </submittedName>
</protein>
<dbReference type="Pfam" id="PF18467">
    <property type="entry name" value="DUF5613"/>
    <property type="match status" value="1"/>
</dbReference>
<dbReference type="EC" id="2.3.1.-" evidence="2"/>
<evidence type="ECO:0000313" key="2">
    <source>
        <dbReference type="EMBL" id="MCS4486024.1"/>
    </source>
</evidence>
<keyword evidence="2" id="KW-0808">Transferase</keyword>
<accession>A0ABT2F0P1</accession>
<dbReference type="InterPro" id="IPR016181">
    <property type="entry name" value="Acyl_CoA_acyltransferase"/>
</dbReference>
<reference evidence="2 3" key="1">
    <citation type="journal article" date="2023" name="Int. J. Syst. Evol. Microbiol.">
        <title>Streptococcus sciuri sp. nov., Staphylococcus marylandisciuri sp. nov. and Staphylococcus americanisciuri sp. nov., isolated from faeces of eastern grey squirrel (Sciurus carolinensis).</title>
        <authorList>
            <person name="Volokhov D.V."/>
            <person name="Zagorodnyaya T.A."/>
            <person name="Furtak V.A."/>
            <person name="Nattanmai G."/>
            <person name="Randall L."/>
            <person name="Jose S."/>
            <person name="Gao Y."/>
            <person name="Eisenberg T."/>
            <person name="Delmonte P."/>
            <person name="Blom J."/>
            <person name="Mitchell K.K."/>
        </authorList>
    </citation>
    <scope>NUCLEOTIDE SEQUENCE [LARGE SCALE GENOMIC DNA]</scope>
    <source>
        <strain evidence="2 3">GRT3</strain>
    </source>
</reference>
<dbReference type="GO" id="GO:0016746">
    <property type="term" value="F:acyltransferase activity"/>
    <property type="evidence" value="ECO:0007669"/>
    <property type="project" value="UniProtKB-KW"/>
</dbReference>
<organism evidence="2 3">
    <name type="scientific">Staphylococcus americanisciuri</name>
    <dbReference type="NCBI Taxonomy" id="2973940"/>
    <lineage>
        <taxon>Bacteria</taxon>
        <taxon>Bacillati</taxon>
        <taxon>Bacillota</taxon>
        <taxon>Bacilli</taxon>
        <taxon>Bacillales</taxon>
        <taxon>Staphylococcaceae</taxon>
        <taxon>Staphylococcus</taxon>
    </lineage>
</organism>